<gene>
    <name evidence="1" type="ORF">RIMI_LOCUS6034445</name>
</gene>
<dbReference type="EMBL" id="CAUEEQ010010660">
    <property type="protein sequence ID" value="CAJ0934694.1"/>
    <property type="molecule type" value="Genomic_DNA"/>
</dbReference>
<name>A0ABN9LAZ5_9NEOB</name>
<organism evidence="1 2">
    <name type="scientific">Ranitomeya imitator</name>
    <name type="common">mimic poison frog</name>
    <dbReference type="NCBI Taxonomy" id="111125"/>
    <lineage>
        <taxon>Eukaryota</taxon>
        <taxon>Metazoa</taxon>
        <taxon>Chordata</taxon>
        <taxon>Craniata</taxon>
        <taxon>Vertebrata</taxon>
        <taxon>Euteleostomi</taxon>
        <taxon>Amphibia</taxon>
        <taxon>Batrachia</taxon>
        <taxon>Anura</taxon>
        <taxon>Neobatrachia</taxon>
        <taxon>Hyloidea</taxon>
        <taxon>Dendrobatidae</taxon>
        <taxon>Dendrobatinae</taxon>
        <taxon>Ranitomeya</taxon>
    </lineage>
</organism>
<dbReference type="PANTHER" id="PTHR28653">
    <property type="match status" value="1"/>
</dbReference>
<comment type="caution">
    <text evidence="1">The sequence shown here is derived from an EMBL/GenBank/DDBJ whole genome shotgun (WGS) entry which is preliminary data.</text>
</comment>
<keyword evidence="2" id="KW-1185">Reference proteome</keyword>
<dbReference type="PANTHER" id="PTHR28653:SF1">
    <property type="entry name" value="ATPASE SWSAP1"/>
    <property type="match status" value="1"/>
</dbReference>
<evidence type="ECO:0000313" key="1">
    <source>
        <dbReference type="EMBL" id="CAJ0934694.1"/>
    </source>
</evidence>
<accession>A0ABN9LAZ5</accession>
<dbReference type="Gene3D" id="3.40.50.300">
    <property type="entry name" value="P-loop containing nucleotide triphosphate hydrolases"/>
    <property type="match status" value="1"/>
</dbReference>
<proteinExistence type="predicted"/>
<reference evidence="1" key="1">
    <citation type="submission" date="2023-07" db="EMBL/GenBank/DDBJ databases">
        <authorList>
            <person name="Stuckert A."/>
        </authorList>
    </citation>
    <scope>NUCLEOTIDE SEQUENCE</scope>
</reference>
<dbReference type="InterPro" id="IPR027417">
    <property type="entry name" value="P-loop_NTPase"/>
</dbReference>
<evidence type="ECO:0008006" key="3">
    <source>
        <dbReference type="Google" id="ProtNLM"/>
    </source>
</evidence>
<sequence>MSGPLLRVLRELGGSREPGGQGAAECGPPALILGPPGCGISGLMFMAAALAAEEEGAVLYLCPEPLQTVPRAGRVARDPLILKQIRFVYPPSMKELLQFFSSLHLTSPPPSLILVDGLERYFQPTCSLHDGAHISALMLDSVSHLHCGLIVSAAPNYEGTDGAFLAVERYFPNQCVVYHDLSCGEKEKVYKVSFMSSRPQWNMHVGEDGGVRVSPCDVQDLTTRLAS</sequence>
<dbReference type="Proteomes" id="UP001176940">
    <property type="component" value="Unassembled WGS sequence"/>
</dbReference>
<protein>
    <recommendedName>
        <fullName evidence="3">ATPase SWSAP1</fullName>
    </recommendedName>
</protein>
<evidence type="ECO:0000313" key="2">
    <source>
        <dbReference type="Proteomes" id="UP001176940"/>
    </source>
</evidence>
<dbReference type="SUPFAM" id="SSF52540">
    <property type="entry name" value="P-loop containing nucleoside triphosphate hydrolases"/>
    <property type="match status" value="1"/>
</dbReference>